<evidence type="ECO:0000256" key="1">
    <source>
        <dbReference type="SAM" id="SignalP"/>
    </source>
</evidence>
<comment type="caution">
    <text evidence="3">The sequence shown here is derived from an EMBL/GenBank/DDBJ whole genome shotgun (WGS) entry which is preliminary data.</text>
</comment>
<feature type="signal peptide" evidence="1">
    <location>
        <begin position="1"/>
        <end position="24"/>
    </location>
</feature>
<keyword evidence="4" id="KW-1185">Reference proteome</keyword>
<dbReference type="SUPFAM" id="SSF55383">
    <property type="entry name" value="Copper amine oxidase, domain N"/>
    <property type="match status" value="1"/>
</dbReference>
<evidence type="ECO:0000259" key="2">
    <source>
        <dbReference type="Pfam" id="PF07833"/>
    </source>
</evidence>
<keyword evidence="1" id="KW-0732">Signal</keyword>
<sequence length="196" mass="20008">MRKKYWVVAGVLLALLASGGAAFAHGGGHDGAAASAEAEEGAMAVTVDGHLVPGQASLSKDLSELYLPARSVAEALGATVKWDAEHGALLIDTPDLPDMSGHGHTPNHGPVVVYKGQMLAPSLEPKMMNGTLMVSADTIAEAFGVQVKFDANSNRVLVTTPEAAAQFAGEEQQVKDALGGVGMKPVIAADGARSSP</sequence>
<dbReference type="InterPro" id="IPR012854">
    <property type="entry name" value="Cu_amine_oxidase-like_N"/>
</dbReference>
<organism evidence="3 4">
    <name type="scientific">Gordoniibacillus kamchatkensis</name>
    <dbReference type="NCBI Taxonomy" id="1590651"/>
    <lineage>
        <taxon>Bacteria</taxon>
        <taxon>Bacillati</taxon>
        <taxon>Bacillota</taxon>
        <taxon>Bacilli</taxon>
        <taxon>Bacillales</taxon>
        <taxon>Paenibacillaceae</taxon>
        <taxon>Gordoniibacillus</taxon>
    </lineage>
</organism>
<dbReference type="Proteomes" id="UP000031967">
    <property type="component" value="Unassembled WGS sequence"/>
</dbReference>
<dbReference type="Gene3D" id="3.30.457.10">
    <property type="entry name" value="Copper amine oxidase-like, N-terminal domain"/>
    <property type="match status" value="1"/>
</dbReference>
<feature type="chain" id="PRO_5045404107" description="Copper amine oxidase-like N-terminal domain-containing protein" evidence="1">
    <location>
        <begin position="25"/>
        <end position="196"/>
    </location>
</feature>
<evidence type="ECO:0000313" key="4">
    <source>
        <dbReference type="Proteomes" id="UP000031967"/>
    </source>
</evidence>
<dbReference type="InterPro" id="IPR036582">
    <property type="entry name" value="Mao_N_sf"/>
</dbReference>
<evidence type="ECO:0000313" key="3">
    <source>
        <dbReference type="EMBL" id="KIL39082.1"/>
    </source>
</evidence>
<feature type="domain" description="Copper amine oxidase-like N-terminal" evidence="2">
    <location>
        <begin position="116"/>
        <end position="163"/>
    </location>
</feature>
<reference evidence="3 4" key="1">
    <citation type="submission" date="2014-12" db="EMBL/GenBank/DDBJ databases">
        <title>Draft genome sequence of Paenibacillus kamchatkensis strain B-2647.</title>
        <authorList>
            <person name="Karlyshev A.V."/>
            <person name="Kudryashova E.B."/>
        </authorList>
    </citation>
    <scope>NUCLEOTIDE SEQUENCE [LARGE SCALE GENOMIC DNA]</scope>
    <source>
        <strain evidence="3 4">VKM B-2647</strain>
    </source>
</reference>
<accession>A0ABR5ADW8</accession>
<gene>
    <name evidence="3" type="ORF">SD70_22430</name>
</gene>
<proteinExistence type="predicted"/>
<dbReference type="EMBL" id="JXAK01000044">
    <property type="protein sequence ID" value="KIL39082.1"/>
    <property type="molecule type" value="Genomic_DNA"/>
</dbReference>
<protein>
    <recommendedName>
        <fullName evidence="2">Copper amine oxidase-like N-terminal domain-containing protein</fullName>
    </recommendedName>
</protein>
<dbReference type="Pfam" id="PF07833">
    <property type="entry name" value="Cu_amine_oxidN1"/>
    <property type="match status" value="1"/>
</dbReference>
<name>A0ABR5ADW8_9BACL</name>